<organism evidence="1 2">
    <name type="scientific">Trichonephila clavata</name>
    <name type="common">Joro spider</name>
    <name type="synonym">Nephila clavata</name>
    <dbReference type="NCBI Taxonomy" id="2740835"/>
    <lineage>
        <taxon>Eukaryota</taxon>
        <taxon>Metazoa</taxon>
        <taxon>Ecdysozoa</taxon>
        <taxon>Arthropoda</taxon>
        <taxon>Chelicerata</taxon>
        <taxon>Arachnida</taxon>
        <taxon>Araneae</taxon>
        <taxon>Araneomorphae</taxon>
        <taxon>Entelegynae</taxon>
        <taxon>Araneoidea</taxon>
        <taxon>Nephilidae</taxon>
        <taxon>Trichonephila</taxon>
    </lineage>
</organism>
<accession>A0A8X6LDR2</accession>
<proteinExistence type="predicted"/>
<comment type="caution">
    <text evidence="1">The sequence shown here is derived from an EMBL/GenBank/DDBJ whole genome shotgun (WGS) entry which is preliminary data.</text>
</comment>
<evidence type="ECO:0000313" key="1">
    <source>
        <dbReference type="EMBL" id="GFR04672.1"/>
    </source>
</evidence>
<protein>
    <submittedName>
        <fullName evidence="1">Uncharacterized protein</fullName>
    </submittedName>
</protein>
<dbReference type="AlphaFoldDB" id="A0A8X6LDR2"/>
<keyword evidence="2" id="KW-1185">Reference proteome</keyword>
<name>A0A8X6LDR2_TRICU</name>
<gene>
    <name evidence="1" type="ORF">TNCT_649291</name>
</gene>
<evidence type="ECO:0000313" key="2">
    <source>
        <dbReference type="Proteomes" id="UP000887116"/>
    </source>
</evidence>
<dbReference type="EMBL" id="BMAO01035610">
    <property type="protein sequence ID" value="GFR04672.1"/>
    <property type="molecule type" value="Genomic_DNA"/>
</dbReference>
<reference evidence="1" key="1">
    <citation type="submission" date="2020-07" db="EMBL/GenBank/DDBJ databases">
        <title>Multicomponent nature underlies the extraordinary mechanical properties of spider dragline silk.</title>
        <authorList>
            <person name="Kono N."/>
            <person name="Nakamura H."/>
            <person name="Mori M."/>
            <person name="Yoshida Y."/>
            <person name="Ohtoshi R."/>
            <person name="Malay A.D."/>
            <person name="Moran D.A.P."/>
            <person name="Tomita M."/>
            <person name="Numata K."/>
            <person name="Arakawa K."/>
        </authorList>
    </citation>
    <scope>NUCLEOTIDE SEQUENCE</scope>
</reference>
<sequence length="76" mass="8291">MSAALNNVRSETAAKIVYPKTAKAAEITPSSVYRQHSKILHTVSCYLVVRKVFENLILPPKEVSESPAGTIPPNNL</sequence>
<dbReference type="Proteomes" id="UP000887116">
    <property type="component" value="Unassembled WGS sequence"/>
</dbReference>